<sequence length="202" mass="22870">MMKLIGMLDSPYVRRVAVSLALYGVEFEHLPLSVFSAVEPFAKFNPVVKAPTLILDNAVRLMDSTLILHYFESQADLQRKLLPAAGPALAEDLQTLGWILAASEKAVQQVYEHRLRPPEKQYQPWIERITWQLLSACREWNAALERRALNTPLDQVSVTSAVVWTFIQAMIPEVVKADDFHSIRAHSEIAEAHPALKQFPFP</sequence>
<evidence type="ECO:0000259" key="1">
    <source>
        <dbReference type="PROSITE" id="PS50404"/>
    </source>
</evidence>
<name>A0A855F037_RAOOR</name>
<protein>
    <submittedName>
        <fullName evidence="2">Glutathione S-transferase family protein</fullName>
    </submittedName>
</protein>
<dbReference type="GO" id="GO:0006749">
    <property type="term" value="P:glutathione metabolic process"/>
    <property type="evidence" value="ECO:0007669"/>
    <property type="project" value="TreeGrafter"/>
</dbReference>
<dbReference type="PROSITE" id="PS50404">
    <property type="entry name" value="GST_NTER"/>
    <property type="match status" value="1"/>
</dbReference>
<dbReference type="GO" id="GO:0004364">
    <property type="term" value="F:glutathione transferase activity"/>
    <property type="evidence" value="ECO:0007669"/>
    <property type="project" value="TreeGrafter"/>
</dbReference>
<dbReference type="InterPro" id="IPR004045">
    <property type="entry name" value="Glutathione_S-Trfase_N"/>
</dbReference>
<dbReference type="AlphaFoldDB" id="A0A855F037"/>
<evidence type="ECO:0000313" key="2">
    <source>
        <dbReference type="EMBL" id="PIK83404.1"/>
    </source>
</evidence>
<dbReference type="PANTHER" id="PTHR42673:SF21">
    <property type="entry name" value="GLUTATHIONE S-TRANSFERASE YFCF"/>
    <property type="match status" value="1"/>
</dbReference>
<dbReference type="Pfam" id="PF13417">
    <property type="entry name" value="GST_N_3"/>
    <property type="match status" value="1"/>
</dbReference>
<proteinExistence type="predicted"/>
<dbReference type="Gene3D" id="1.20.1050.10">
    <property type="match status" value="1"/>
</dbReference>
<dbReference type="GO" id="GO:0006559">
    <property type="term" value="P:L-phenylalanine catabolic process"/>
    <property type="evidence" value="ECO:0007669"/>
    <property type="project" value="TreeGrafter"/>
</dbReference>
<gene>
    <name evidence="2" type="ORF">CFY86_15425</name>
    <name evidence="3" type="ORF">LM286_11645</name>
</gene>
<dbReference type="PANTHER" id="PTHR42673">
    <property type="entry name" value="MALEYLACETOACETATE ISOMERASE"/>
    <property type="match status" value="1"/>
</dbReference>
<dbReference type="EMBL" id="CP145163">
    <property type="protein sequence ID" value="WWC13911.1"/>
    <property type="molecule type" value="Genomic_DNA"/>
</dbReference>
<accession>A0A855F037</accession>
<reference evidence="3 5" key="2">
    <citation type="submission" date="2024-02" db="EMBL/GenBank/DDBJ databases">
        <title>Tn5403 promotes plasmid rearrangements and degradation of the Klebsiella pneumoniae carbapenemase (KPC) transposon Tn4401.</title>
        <authorList>
            <person name="Sheppard A.E."/>
            <person name="Barry K.E."/>
            <person name="Parikh H.I."/>
            <person name="Vegesana K."/>
            <person name="Sebra R."/>
            <person name="George S."/>
            <person name="Sanderson N.D."/>
            <person name="Stoesser N."/>
            <person name="Eyre D.W."/>
            <person name="Crook D.W."/>
            <person name="Walker A.S."/>
            <person name="Mathers A.J."/>
        </authorList>
    </citation>
    <scope>NUCLEOTIDE SEQUENCE [LARGE SCALE GENOMIC DNA]</scope>
    <source>
        <strain evidence="3 5">CAV1921</strain>
    </source>
</reference>
<evidence type="ECO:0000313" key="3">
    <source>
        <dbReference type="EMBL" id="WWC13911.1"/>
    </source>
</evidence>
<reference evidence="2 4" key="1">
    <citation type="submission" date="2017-07" db="EMBL/GenBank/DDBJ databases">
        <title>Raoultella ornithinolytica strain HH3 draft genome.</title>
        <authorList>
            <person name="Duceppe M.-O."/>
            <person name="Huang H."/>
            <person name="Phipps-Todd B."/>
        </authorList>
    </citation>
    <scope>NUCLEOTIDE SEQUENCE [LARGE SCALE GENOMIC DNA]</scope>
    <source>
        <strain evidence="2 4">HH3</strain>
    </source>
</reference>
<keyword evidence="5" id="KW-1185">Reference proteome</keyword>
<organism evidence="2 4">
    <name type="scientific">Raoultella ornithinolytica</name>
    <name type="common">Klebsiella ornithinolytica</name>
    <dbReference type="NCBI Taxonomy" id="54291"/>
    <lineage>
        <taxon>Bacteria</taxon>
        <taxon>Pseudomonadati</taxon>
        <taxon>Pseudomonadota</taxon>
        <taxon>Gammaproteobacteria</taxon>
        <taxon>Enterobacterales</taxon>
        <taxon>Enterobacteriaceae</taxon>
        <taxon>Klebsiella/Raoultella group</taxon>
        <taxon>Raoultella</taxon>
    </lineage>
</organism>
<evidence type="ECO:0000313" key="4">
    <source>
        <dbReference type="Proteomes" id="UP000229713"/>
    </source>
</evidence>
<dbReference type="EMBL" id="NKYI01000023">
    <property type="protein sequence ID" value="PIK83404.1"/>
    <property type="molecule type" value="Genomic_DNA"/>
</dbReference>
<dbReference type="GO" id="GO:0016034">
    <property type="term" value="F:maleylacetoacetate isomerase activity"/>
    <property type="evidence" value="ECO:0007669"/>
    <property type="project" value="TreeGrafter"/>
</dbReference>
<keyword evidence="2" id="KW-0808">Transferase</keyword>
<dbReference type="SUPFAM" id="SSF52833">
    <property type="entry name" value="Thioredoxin-like"/>
    <property type="match status" value="1"/>
</dbReference>
<dbReference type="Proteomes" id="UP001350972">
    <property type="component" value="Chromosome"/>
</dbReference>
<dbReference type="InterPro" id="IPR036249">
    <property type="entry name" value="Thioredoxin-like_sf"/>
</dbReference>
<dbReference type="Gene3D" id="3.40.30.10">
    <property type="entry name" value="Glutaredoxin"/>
    <property type="match status" value="1"/>
</dbReference>
<evidence type="ECO:0000313" key="5">
    <source>
        <dbReference type="Proteomes" id="UP001350972"/>
    </source>
</evidence>
<dbReference type="RefSeq" id="WP_032724246.1">
    <property type="nucleotide sequence ID" value="NZ_ABIKMM020000002.1"/>
</dbReference>
<dbReference type="Proteomes" id="UP000229713">
    <property type="component" value="Unassembled WGS sequence"/>
</dbReference>
<feature type="domain" description="GST N-terminal" evidence="1">
    <location>
        <begin position="1"/>
        <end position="79"/>
    </location>
</feature>